<sequence>MEELIIPNPSKHDVSSFNILLDGTAMDASYEVLSISIEKEINRIPTARILLKDGDAALADFEISNKEDFVPGKEIIIKIGFDGNNTQAFKGIITKHTIKVKENGNTQLLIECRDLALRMTIGRHSRYFLNVKDSEVFDRLIGDYNGLTGDITSTTLQHKELVQHHLSNWDFMLLRAEANGMLVNVDDGTVKVSQPDTTAAPVLQVSYGSSIIEFEAEMDARTQWANVEAVSWDYKTQNLFKADVSEARSFTQHGNVSGADLAAAVNLNKFELNHSGHLMEQELQNWADGTILRSRLAKIRGRARVTGFSGIKPGNMLKLNGVGDRFNGNAYVTAVKQDMGDGSWYTHIQFGLDPERYSAVHPDINDFSAAGLIGGIKGLQIAKVLQLENDPEGEDRILVKIPVIDNTSNGTWVRIACLDAGSSRGSFFRPEIDDEVIVGFINDDPRHAVMLGMLNSSAKKAPLPGKDVNHEKGFFTRSNMRIHFNDDTKTITIDTPAGNSIQLDEQGSKIEIKDQNSNKVTMNSSGVSMESPNNVEIKAGLNLTLSAGASLSIGAASISLKADTSLGLEGAAVKLASSGITEISGSLVKIN</sequence>
<reference evidence="2 3" key="1">
    <citation type="submission" date="2016-08" db="EMBL/GenBank/DDBJ databases">
        <authorList>
            <person name="Seilhamer J.J."/>
        </authorList>
    </citation>
    <scope>NUCLEOTIDE SEQUENCE [LARGE SCALE GENOMIC DNA]</scope>
    <source>
        <strain evidence="2 3">DX4</strain>
    </source>
</reference>
<dbReference type="InterPro" id="IPR006531">
    <property type="entry name" value="Gp5/Vgr_OB"/>
</dbReference>
<dbReference type="AlphaFoldDB" id="A0A1D7QMS3"/>
<dbReference type="OrthoDB" id="1907165at2"/>
<dbReference type="Gene3D" id="2.40.50.230">
    <property type="entry name" value="Gp5 N-terminal domain"/>
    <property type="match status" value="1"/>
</dbReference>
<dbReference type="NCBIfam" id="TIGR01646">
    <property type="entry name" value="vgr_GE"/>
    <property type="match status" value="1"/>
</dbReference>
<dbReference type="SUPFAM" id="SSF69255">
    <property type="entry name" value="gp5 N-terminal domain-like"/>
    <property type="match status" value="1"/>
</dbReference>
<dbReference type="InterPro" id="IPR037026">
    <property type="entry name" value="Vgr_OB-fold_dom_sf"/>
</dbReference>
<keyword evidence="3" id="KW-1185">Reference proteome</keyword>
<organism evidence="2 3">
    <name type="scientific">Pedobacter steynii</name>
    <dbReference type="NCBI Taxonomy" id="430522"/>
    <lineage>
        <taxon>Bacteria</taxon>
        <taxon>Pseudomonadati</taxon>
        <taxon>Bacteroidota</taxon>
        <taxon>Sphingobacteriia</taxon>
        <taxon>Sphingobacteriales</taxon>
        <taxon>Sphingobacteriaceae</taxon>
        <taxon>Pedobacter</taxon>
    </lineage>
</organism>
<dbReference type="RefSeq" id="WP_069381623.1">
    <property type="nucleotide sequence ID" value="NZ_CP017141.1"/>
</dbReference>
<dbReference type="Pfam" id="PF04717">
    <property type="entry name" value="Phage_base_V"/>
    <property type="match status" value="1"/>
</dbReference>
<evidence type="ECO:0000313" key="3">
    <source>
        <dbReference type="Proteomes" id="UP000094313"/>
    </source>
</evidence>
<dbReference type="EMBL" id="CP017141">
    <property type="protein sequence ID" value="AOM79961.1"/>
    <property type="molecule type" value="Genomic_DNA"/>
</dbReference>
<gene>
    <name evidence="2" type="ORF">BFS30_24030</name>
</gene>
<name>A0A1D7QMS3_9SPHI</name>
<proteinExistence type="predicted"/>
<dbReference type="SUPFAM" id="SSF69279">
    <property type="entry name" value="Phage tail proteins"/>
    <property type="match status" value="1"/>
</dbReference>
<evidence type="ECO:0000313" key="2">
    <source>
        <dbReference type="EMBL" id="AOM79961.1"/>
    </source>
</evidence>
<feature type="domain" description="Gp5/Type VI secretion system Vgr protein OB-fold" evidence="1">
    <location>
        <begin position="382"/>
        <end position="454"/>
    </location>
</feature>
<evidence type="ECO:0000259" key="1">
    <source>
        <dbReference type="Pfam" id="PF04717"/>
    </source>
</evidence>
<dbReference type="Proteomes" id="UP000094313">
    <property type="component" value="Chromosome"/>
</dbReference>
<accession>A0A1D7QMS3</accession>
<protein>
    <submittedName>
        <fullName evidence="2">Type IV secretion protein Rhs</fullName>
    </submittedName>
</protein>
<dbReference type="KEGG" id="psty:BFS30_24030"/>
<dbReference type="InterPro" id="IPR006533">
    <property type="entry name" value="T6SS_Vgr_RhsGE"/>
</dbReference>